<gene>
    <name evidence="12" type="primary">PREX2</name>
    <name evidence="12" type="synonym">prex2</name>
</gene>
<dbReference type="SMART" id="SM00233">
    <property type="entry name" value="PH"/>
    <property type="match status" value="1"/>
</dbReference>
<protein>
    <recommendedName>
        <fullName evidence="5">Phosphatidylinositol 3,4,5-trisphosphate-dependent Rac exchanger 2 protein</fullName>
    </recommendedName>
    <alternativeName>
        <fullName evidence="6">DEP domain-containing protein 2</fullName>
    </alternativeName>
</protein>
<evidence type="ECO:0000313" key="13">
    <source>
        <dbReference type="Proteomes" id="UP000472277"/>
    </source>
</evidence>
<dbReference type="Ensembl" id="ENSSTUT00000029786.1">
    <property type="protein sequence ID" value="ENSSTUP00000028459.1"/>
    <property type="gene ID" value="ENSSTUG00000011391.1"/>
</dbReference>
<dbReference type="InterPro" id="IPR001849">
    <property type="entry name" value="PH_domain"/>
</dbReference>
<dbReference type="InterPro" id="IPR051832">
    <property type="entry name" value="mTOR-Rac_regulators"/>
</dbReference>
<evidence type="ECO:0000256" key="7">
    <source>
        <dbReference type="SAM" id="MobiDB-lite"/>
    </source>
</evidence>
<dbReference type="FunFam" id="1.10.10.10:FF:000090">
    <property type="entry name" value="Phosphatidylinositol-3,4,5-trisphosphate dependent Rac exchange factor 1"/>
    <property type="match status" value="1"/>
</dbReference>
<dbReference type="SUPFAM" id="SSF46785">
    <property type="entry name" value="Winged helix' DNA-binding domain"/>
    <property type="match status" value="2"/>
</dbReference>
<evidence type="ECO:0000256" key="6">
    <source>
        <dbReference type="ARBA" id="ARBA00079191"/>
    </source>
</evidence>
<dbReference type="FunFam" id="2.30.29.30:FF:000055">
    <property type="entry name" value="Phosphatidylinositol 3,4,5-trisphosphate-dependent Rac exchanger 1 protein-like"/>
    <property type="match status" value="1"/>
</dbReference>
<dbReference type="InterPro" id="IPR000591">
    <property type="entry name" value="DEP_dom"/>
</dbReference>
<evidence type="ECO:0000256" key="4">
    <source>
        <dbReference type="ARBA" id="ARBA00062636"/>
    </source>
</evidence>
<proteinExistence type="predicted"/>
<evidence type="ECO:0000259" key="10">
    <source>
        <dbReference type="PROSITE" id="PS50106"/>
    </source>
</evidence>
<reference evidence="12" key="1">
    <citation type="submission" date="2025-08" db="UniProtKB">
        <authorList>
            <consortium name="Ensembl"/>
        </authorList>
    </citation>
    <scope>IDENTIFICATION</scope>
</reference>
<dbReference type="InterPro" id="IPR001331">
    <property type="entry name" value="GDS_CDC24_CS"/>
</dbReference>
<dbReference type="InterPro" id="IPR036034">
    <property type="entry name" value="PDZ_sf"/>
</dbReference>
<feature type="region of interest" description="Disordered" evidence="7">
    <location>
        <begin position="738"/>
        <end position="757"/>
    </location>
</feature>
<dbReference type="PROSITE" id="PS50106">
    <property type="entry name" value="PDZ"/>
    <property type="match status" value="2"/>
</dbReference>
<dbReference type="GO" id="GO:0035556">
    <property type="term" value="P:intracellular signal transduction"/>
    <property type="evidence" value="ECO:0007669"/>
    <property type="project" value="InterPro"/>
</dbReference>
<dbReference type="Pfam" id="PF22697">
    <property type="entry name" value="SOS1_NGEF_PH"/>
    <property type="match status" value="1"/>
</dbReference>
<dbReference type="PANTHER" id="PTHR22829:SF1">
    <property type="entry name" value="PHOSPHATIDYLINOSITOL 3,4,5-TRISPHOSPHATE-DEPENDENT RAC EXCHANGER 2 PROTEIN"/>
    <property type="match status" value="1"/>
</dbReference>
<dbReference type="PROSITE" id="PS00741">
    <property type="entry name" value="DH_1"/>
    <property type="match status" value="1"/>
</dbReference>
<dbReference type="CDD" id="cd01224">
    <property type="entry name" value="PH_Collybistin_ASEF"/>
    <property type="match status" value="1"/>
</dbReference>
<dbReference type="GeneTree" id="ENSGT00940000155894"/>
<dbReference type="Gene3D" id="1.10.10.10">
    <property type="entry name" value="Winged helix-like DNA-binding domain superfamily/Winged helix DNA-binding domain"/>
    <property type="match status" value="2"/>
</dbReference>
<dbReference type="PROSITE" id="PS50010">
    <property type="entry name" value="DH_2"/>
    <property type="match status" value="1"/>
</dbReference>
<evidence type="ECO:0000313" key="12">
    <source>
        <dbReference type="Ensembl" id="ENSSTUP00000028459.1"/>
    </source>
</evidence>
<evidence type="ECO:0000259" key="11">
    <source>
        <dbReference type="PROSITE" id="PS50186"/>
    </source>
</evidence>
<comment type="subunit">
    <text evidence="4">Interacts with RAC1.</text>
</comment>
<dbReference type="Gene3D" id="2.30.42.10">
    <property type="match status" value="2"/>
</dbReference>
<dbReference type="Proteomes" id="UP000472277">
    <property type="component" value="Chromosome 6"/>
</dbReference>
<feature type="domain" description="PDZ" evidence="10">
    <location>
        <begin position="585"/>
        <end position="634"/>
    </location>
</feature>
<evidence type="ECO:0000256" key="5">
    <source>
        <dbReference type="ARBA" id="ARBA00070490"/>
    </source>
</evidence>
<evidence type="ECO:0000256" key="1">
    <source>
        <dbReference type="ARBA" id="ARBA00022658"/>
    </source>
</evidence>
<dbReference type="PROSITE" id="PS50003">
    <property type="entry name" value="PH_DOMAIN"/>
    <property type="match status" value="1"/>
</dbReference>
<accession>A0A673Y1W8</accession>
<dbReference type="SMART" id="SM00049">
    <property type="entry name" value="DEP"/>
    <property type="match status" value="2"/>
</dbReference>
<feature type="domain" description="PDZ" evidence="10">
    <location>
        <begin position="655"/>
        <end position="714"/>
    </location>
</feature>
<feature type="domain" description="DEP" evidence="11">
    <location>
        <begin position="382"/>
        <end position="456"/>
    </location>
</feature>
<dbReference type="FunFam" id="1.20.900.10:FF:000018">
    <property type="entry name" value="Phosphatidylinositol-3,4, 5-trisphosphate-dependent Rac exchange factor 2, putative"/>
    <property type="match status" value="1"/>
</dbReference>
<dbReference type="SMART" id="SM00228">
    <property type="entry name" value="PDZ"/>
    <property type="match status" value="2"/>
</dbReference>
<dbReference type="InterPro" id="IPR055251">
    <property type="entry name" value="SOS1_NGEF_PH"/>
</dbReference>
<dbReference type="FunCoup" id="A0A673Y1W8">
    <property type="interactions" value="1089"/>
</dbReference>
<dbReference type="SMART" id="SM00325">
    <property type="entry name" value="RhoGEF"/>
    <property type="match status" value="1"/>
</dbReference>
<dbReference type="InterPro" id="IPR036388">
    <property type="entry name" value="WH-like_DNA-bd_sf"/>
</dbReference>
<dbReference type="GO" id="GO:0005886">
    <property type="term" value="C:plasma membrane"/>
    <property type="evidence" value="ECO:0007669"/>
    <property type="project" value="TreeGrafter"/>
</dbReference>
<dbReference type="FunFam" id="2.30.42.10:FF:000085">
    <property type="entry name" value="Phosphatidylinositol-3,4,5-trisphosphate dependent Rac exchange factor 2"/>
    <property type="match status" value="1"/>
</dbReference>
<feature type="domain" description="DH" evidence="9">
    <location>
        <begin position="16"/>
        <end position="206"/>
    </location>
</feature>
<dbReference type="Pfam" id="PF00610">
    <property type="entry name" value="DEP"/>
    <property type="match status" value="2"/>
</dbReference>
<comment type="function">
    <text evidence="3">Functions as a RAC1 guanine nucleotide exchange factor (GEF), activating Rac proteins by exchanging bound GDP for free GTP. Its activity is synergistically activated by phosphatidylinositol 3,4,5-trisphosphate and the beta gamma subunits of heterotrimeric G protein. Mediates the activation of RAC1 in a PI3K-dependent manner. May be an important mediator of Rac signaling, acting directly downstream of both G protein-coupled receptors and phosphoinositide 3-kinase.</text>
</comment>
<keyword evidence="13" id="KW-1185">Reference proteome</keyword>
<dbReference type="Gene3D" id="2.30.29.30">
    <property type="entry name" value="Pleckstrin-homology domain (PH domain)/Phosphotyrosine-binding domain (PTB)"/>
    <property type="match status" value="1"/>
</dbReference>
<keyword evidence="2" id="KW-0677">Repeat</keyword>
<dbReference type="InParanoid" id="A0A673Y1W8"/>
<dbReference type="InterPro" id="IPR000219">
    <property type="entry name" value="DH_dom"/>
</dbReference>
<dbReference type="GO" id="GO:0007186">
    <property type="term" value="P:G protein-coupled receptor signaling pathway"/>
    <property type="evidence" value="ECO:0007669"/>
    <property type="project" value="TreeGrafter"/>
</dbReference>
<organism evidence="12 13">
    <name type="scientific">Salmo trutta</name>
    <name type="common">Brown trout</name>
    <dbReference type="NCBI Taxonomy" id="8032"/>
    <lineage>
        <taxon>Eukaryota</taxon>
        <taxon>Metazoa</taxon>
        <taxon>Chordata</taxon>
        <taxon>Craniata</taxon>
        <taxon>Vertebrata</taxon>
        <taxon>Euteleostomi</taxon>
        <taxon>Actinopterygii</taxon>
        <taxon>Neopterygii</taxon>
        <taxon>Teleostei</taxon>
        <taxon>Protacanthopterygii</taxon>
        <taxon>Salmoniformes</taxon>
        <taxon>Salmonidae</taxon>
        <taxon>Salmoninae</taxon>
        <taxon>Salmo</taxon>
    </lineage>
</organism>
<sequence>MSRRESGKDLEKQLRLRVCVLNELLKTERDYVGTLEFLSVFLHRLNQYAATKIDKNVTEETVKVLFSNLEEILSVHRNFLSMVEELLQPDPHAHHEVGRCFLHFRSGFQIYDEYCGNHEKAQRLLLELNKIRTVRTCLLNCMLLGGRKNTEVPLEGYLVAPIQRICKYPLLLRELLKRTPKKHNDYSLVLESLQVMKAVCSSINEAKRQMEKLEVLEEWQSHIEGWEGSNITDTCTEMLMHGVLLKISAGNIQERIFFLFDNLLVYCKKKNRRLKNSKAATEGPRYLFRGRINTEVMEVENVDDGTADYHSSGNIVNNGWKIHNTAKNKWFVCMAKTPEEKQEWLEAILKERERRKTLRLGMEQDTWVMVSEKGEKLYHLMTKQGHLIKDRKRKLTTFPKCFLGSEFVSWLVDIGETDNPEEGVHLGQALLENGIIHHVTDKHQFKPEPVLYRFRYDDGTYHPRSDMQDVISKGVRLFCRLHSLFTPVIRDKDYHLRTYKSVVMANKLIDWLIAQGDCRTREESLILGKELCDNGFMHHVLEKSEFKDEPLLFRFFADEEMEGSNTKHKQAMKHDLKIAENVIAKSLLIRPSEGGLGFQPEDRNRVPIIKSVEKGSHAEMAGLEVGRKVFSINGDLVFLRPLRWRVLVSTKPRETVKIPDSADGLGFQIRGFGPSVVHAVGRGTVAAIAGLHPGQCIIKVNNINVSKESHASVIAHVTACRKYRRPTQQDSIQWVYNNSESSQEDQGKNQKQTAEENGDGFQCKVEEVMDKFNTIAIIDGKKDHVSLTVDNVHLEYGVVYDYDSTAGIKCRVLEKMVEPKGFFSLTAKILEALAHSDDTLVQMCSRLSSSCDVIPENLQVRFSAMCGERVEHINRRITNYRKFSRVLKNRAWPTFKQAKTKVSPLHSSDFCPTNCHVNVMEVSYPKTTTSLGSAFGVQLDNRKSSTLERGGKLNPMVYVQHTITSMAAPSGHSLGRTEGHGLRFLLREDDLLILDSYQKLLGKLTTLVKEMESHASQIHDLLSSITLPPASDMKTPESYISAESEGERGGEKNGKKVCFNVAGDEQEDSGHDTISNRDSYSDCNSNRNSIASFTSICSSHCSSYVHSDEMDSGDEMPASVWISHDKQKKLHSFLEHLFSQVESITSLLKGAVVAKAFEQTKCFTPGRGLQEFQQEMDPRVNCTKKLRVHIKQDPWNLPSSVQALTHTIAKFVEEVKTRLLLVLLQYTDSEIQLRRDMVFCQSLVAAVCAFSQHLLAVLNQAPDPQDPQEAQEASRRWLEQIASAGLLLHFQSLLSPNLTDEQAMLEDTQVALIDLEKVTFYFRQFEGEPLVANMPMSYAVEGTRQALKVCFYLETFYFSQLPQRLRNGGGFKIYPVLFTQALESMEGYYYRDSVSVEEYQAQINSASLDKVKQYYKRLRAFYLDKSNLPPSSTPKAALIDKLMRPLNALEELYRLMESFISSRRTAACQYTACGASGVGLLTVASELCSRLGATHIVMCNSGVHRCTLSVTLEQAILLARSHGLPPRCIMQATDVMRKQGARVQNSAKNLGVRDRTPSSVPR</sequence>
<dbReference type="GO" id="GO:0005096">
    <property type="term" value="F:GTPase activator activity"/>
    <property type="evidence" value="ECO:0007669"/>
    <property type="project" value="TreeGrafter"/>
</dbReference>
<dbReference type="GO" id="GO:0023051">
    <property type="term" value="P:regulation of signaling"/>
    <property type="evidence" value="ECO:0007669"/>
    <property type="project" value="TreeGrafter"/>
</dbReference>
<feature type="domain" description="PH" evidence="8">
    <location>
        <begin position="237"/>
        <end position="353"/>
    </location>
</feature>
<dbReference type="InterPro" id="IPR035899">
    <property type="entry name" value="DBL_dom_sf"/>
</dbReference>
<dbReference type="GO" id="GO:0005085">
    <property type="term" value="F:guanyl-nucleotide exchange factor activity"/>
    <property type="evidence" value="ECO:0007669"/>
    <property type="project" value="UniProtKB-KW"/>
</dbReference>
<evidence type="ECO:0000259" key="9">
    <source>
        <dbReference type="PROSITE" id="PS50010"/>
    </source>
</evidence>
<dbReference type="FunFam" id="1.10.10.10:FF:000094">
    <property type="entry name" value="Phosphatidylinositol-3,4,5-trisphosphate dependent Rac exchange factor 1"/>
    <property type="match status" value="1"/>
</dbReference>
<name>A0A673Y1W8_SALTR</name>
<dbReference type="InterPro" id="IPR001478">
    <property type="entry name" value="PDZ"/>
</dbReference>
<reference evidence="12" key="2">
    <citation type="submission" date="2025-09" db="UniProtKB">
        <authorList>
            <consortium name="Ensembl"/>
        </authorList>
    </citation>
    <scope>IDENTIFICATION</scope>
</reference>
<dbReference type="InterPro" id="IPR011993">
    <property type="entry name" value="PH-like_dom_sf"/>
</dbReference>
<evidence type="ECO:0000259" key="8">
    <source>
        <dbReference type="PROSITE" id="PS50003"/>
    </source>
</evidence>
<feature type="domain" description="DEP" evidence="11">
    <location>
        <begin position="489"/>
        <end position="558"/>
    </location>
</feature>
<dbReference type="Pfam" id="PF00621">
    <property type="entry name" value="RhoGEF"/>
    <property type="match status" value="1"/>
</dbReference>
<dbReference type="PROSITE" id="PS50186">
    <property type="entry name" value="DEP"/>
    <property type="match status" value="2"/>
</dbReference>
<dbReference type="Gene3D" id="1.20.900.10">
    <property type="entry name" value="Dbl homology (DH) domain"/>
    <property type="match status" value="1"/>
</dbReference>
<keyword evidence="1" id="KW-0344">Guanine-nucleotide releasing factor</keyword>
<dbReference type="CDD" id="cd06710">
    <property type="entry name" value="PDZ_RGS12-like"/>
    <property type="match status" value="1"/>
</dbReference>
<dbReference type="SUPFAM" id="SSF50156">
    <property type="entry name" value="PDZ domain-like"/>
    <property type="match status" value="2"/>
</dbReference>
<evidence type="ECO:0000256" key="2">
    <source>
        <dbReference type="ARBA" id="ARBA00022737"/>
    </source>
</evidence>
<dbReference type="PANTHER" id="PTHR22829">
    <property type="entry name" value="DEP DOMAIN PROTEIN"/>
    <property type="match status" value="1"/>
</dbReference>
<dbReference type="CDD" id="cd00160">
    <property type="entry name" value="RhoGEF"/>
    <property type="match status" value="1"/>
</dbReference>
<dbReference type="CDD" id="cd04440">
    <property type="entry name" value="DEP_2_P-Rex"/>
    <property type="match status" value="1"/>
</dbReference>
<evidence type="ECO:0000256" key="3">
    <source>
        <dbReference type="ARBA" id="ARBA00058808"/>
    </source>
</evidence>
<dbReference type="SUPFAM" id="SSF50729">
    <property type="entry name" value="PH domain-like"/>
    <property type="match status" value="1"/>
</dbReference>
<dbReference type="InterPro" id="IPR036390">
    <property type="entry name" value="WH_DNA-bd_sf"/>
</dbReference>
<dbReference type="SUPFAM" id="SSF48065">
    <property type="entry name" value="DBL homology domain (DH-domain)"/>
    <property type="match status" value="1"/>
</dbReference>